<dbReference type="STRING" id="99656.SAMN05421659_11727"/>
<dbReference type="Gene3D" id="3.30.565.40">
    <property type="entry name" value="Fervidobacterium nodosum Rt17-B1 like"/>
    <property type="match status" value="1"/>
</dbReference>
<feature type="domain" description="Deacetylase PdaC" evidence="2">
    <location>
        <begin position="25"/>
        <end position="122"/>
    </location>
</feature>
<dbReference type="InterPro" id="IPR025303">
    <property type="entry name" value="PdaC"/>
</dbReference>
<dbReference type="EMBL" id="FOJI01000017">
    <property type="protein sequence ID" value="SEW41304.1"/>
    <property type="molecule type" value="Genomic_DNA"/>
</dbReference>
<evidence type="ECO:0008006" key="5">
    <source>
        <dbReference type="Google" id="ProtNLM"/>
    </source>
</evidence>
<dbReference type="AlphaFoldDB" id="A0A1I0RK38"/>
<protein>
    <recommendedName>
        <fullName evidence="5">DUF3298 domain-containing protein</fullName>
    </recommendedName>
</protein>
<dbReference type="Pfam" id="PF11738">
    <property type="entry name" value="DUF3298"/>
    <property type="match status" value="1"/>
</dbReference>
<keyword evidence="4" id="KW-1185">Reference proteome</keyword>
<dbReference type="InterPro" id="IPR037126">
    <property type="entry name" value="PdaC/RsiV-like_sf"/>
</dbReference>
<name>A0A1I0RK38_9FIRM</name>
<feature type="domain" description="DUF3298" evidence="1">
    <location>
        <begin position="140"/>
        <end position="220"/>
    </location>
</feature>
<dbReference type="Proteomes" id="UP000199701">
    <property type="component" value="Unassembled WGS sequence"/>
</dbReference>
<proteinExistence type="predicted"/>
<reference evidence="3 4" key="1">
    <citation type="submission" date="2016-10" db="EMBL/GenBank/DDBJ databases">
        <authorList>
            <person name="de Groot N.N."/>
        </authorList>
    </citation>
    <scope>NUCLEOTIDE SEQUENCE [LARGE SCALE GENOMIC DNA]</scope>
    <source>
        <strain evidence="3 4">DSM 9179</strain>
    </source>
</reference>
<dbReference type="RefSeq" id="WP_170841470.1">
    <property type="nucleotide sequence ID" value="NZ_FOJI01000017.1"/>
</dbReference>
<evidence type="ECO:0000313" key="4">
    <source>
        <dbReference type="Proteomes" id="UP000199701"/>
    </source>
</evidence>
<evidence type="ECO:0000313" key="3">
    <source>
        <dbReference type="EMBL" id="SEW41304.1"/>
    </source>
</evidence>
<dbReference type="Gene3D" id="3.90.640.20">
    <property type="entry name" value="Heat-shock cognate protein, ATPase"/>
    <property type="match status" value="1"/>
</dbReference>
<sequence>MQIYTNNKAILLRKEYQKVFNFMSSDLLKLHVSYLQINLNYNHPAQNKINEFYKRDACQFVQYAATELRKTAIETYLYAKKNSYPFFSYEAFMNYAVTLNAACKLSTYIDRYQYTGGAHGNTIRSSSNWNLNTGANINMEDIFYQSEDFVPLIIDQIIKLADEQMIENPNIYFHNYKELIVKHFNVNNFYLTPIGITIFYQQYEVAPYSSGIIEFHIPYDNLGLSYPRCLPIL</sequence>
<dbReference type="Pfam" id="PF13739">
    <property type="entry name" value="PdaC"/>
    <property type="match status" value="1"/>
</dbReference>
<evidence type="ECO:0000259" key="2">
    <source>
        <dbReference type="Pfam" id="PF13739"/>
    </source>
</evidence>
<accession>A0A1I0RK38</accession>
<organism evidence="3 4">
    <name type="scientific">[Clostridium] fimetarium</name>
    <dbReference type="NCBI Taxonomy" id="99656"/>
    <lineage>
        <taxon>Bacteria</taxon>
        <taxon>Bacillati</taxon>
        <taxon>Bacillota</taxon>
        <taxon>Clostridia</taxon>
        <taxon>Lachnospirales</taxon>
        <taxon>Lachnospiraceae</taxon>
    </lineage>
</organism>
<dbReference type="InterPro" id="IPR021729">
    <property type="entry name" value="DUF3298"/>
</dbReference>
<gene>
    <name evidence="3" type="ORF">SAMN05421659_11727</name>
</gene>
<evidence type="ECO:0000259" key="1">
    <source>
        <dbReference type="Pfam" id="PF11738"/>
    </source>
</evidence>